<keyword evidence="2 8" id="KW-0489">Methyltransferase</keyword>
<dbReference type="EC" id="2.1.1.72" evidence="1"/>
<dbReference type="HOGENOM" id="CLU_007510_1_0_2"/>
<protein>
    <recommendedName>
        <fullName evidence="1">site-specific DNA-methyltransferase (adenine-specific)</fullName>
        <ecNumber evidence="1">2.1.1.72</ecNumber>
    </recommendedName>
</protein>
<reference evidence="8 9" key="1">
    <citation type="submission" date="2014-07" db="EMBL/GenBank/DDBJ databases">
        <title>Methanogenic archaea and the global carbon cycle.</title>
        <authorList>
            <person name="Henriksen J.R."/>
            <person name="Luke J."/>
            <person name="Reinhart S."/>
            <person name="Benedict M.N."/>
            <person name="Youngblut N.D."/>
            <person name="Metcalf M.E."/>
            <person name="Whitaker R.J."/>
            <person name="Metcalf W.W."/>
        </authorList>
    </citation>
    <scope>NUCLEOTIDE SEQUENCE [LARGE SCALE GENOMIC DNA]</scope>
    <source>
        <strain evidence="8 9">MS</strain>
    </source>
</reference>
<dbReference type="PROSITE" id="PS00092">
    <property type="entry name" value="N6_MTASE"/>
    <property type="match status" value="1"/>
</dbReference>
<dbReference type="GO" id="GO:0003676">
    <property type="term" value="F:nucleic acid binding"/>
    <property type="evidence" value="ECO:0007669"/>
    <property type="project" value="InterPro"/>
</dbReference>
<dbReference type="Pfam" id="PF07669">
    <property type="entry name" value="Eco57I"/>
    <property type="match status" value="1"/>
</dbReference>
<evidence type="ECO:0000256" key="1">
    <source>
        <dbReference type="ARBA" id="ARBA00011900"/>
    </source>
</evidence>
<dbReference type="PRINTS" id="PR00507">
    <property type="entry name" value="N12N6MTFRASE"/>
</dbReference>
<evidence type="ECO:0000313" key="8">
    <source>
        <dbReference type="EMBL" id="AKB55570.1"/>
    </source>
</evidence>
<evidence type="ECO:0000259" key="7">
    <source>
        <dbReference type="Pfam" id="PF07669"/>
    </source>
</evidence>
<dbReference type="REBASE" id="109361">
    <property type="entry name" value="MbaMSORF2572P"/>
</dbReference>
<dbReference type="AlphaFoldDB" id="A0A0E3QVW0"/>
<dbReference type="InterPro" id="IPR029063">
    <property type="entry name" value="SAM-dependent_MTases_sf"/>
</dbReference>
<sequence length="1178" mass="137199">MRMDKSAIIKFSNTVREKLNAEVRSQAAYYEISSKEIRAVEEHEDSVVINGKVFNSKIKNQRSQLVKQVKNKGYEQVMEEVTYTWFNRLMALKFMERNGCLPDQIRVFTSSDPDKTEPDLLTNALKLDFLNVDKDSVLDLKAENKDEELYKYLLLKLCNYLHKIMPFLFEEIEDYTELLFPDKLLHTGSVLHDLNSIIPDEDWHEVEIIGWIYQDYVEPKKNKVFADLKKGIKISKENIPVATQHFTPHWIVRYLVENSMGRLWMLNRPKSSIVDRMEYYIKPEQQEIDFLKISSPEELKICDPACGSGHMLVYAFDLLYAIYEEEGYSTSEIPELILTHNLFGIEIDKRAGELAGFALTMKARSKDRHFFKKKVQPNICVLESVTFEEGELNAYIDAVGSDLFTDAQKDTLLQFVEADNFGSLINPASSNILKILHLLESKSLPENIVLYSTHQKVMQALQNAKYLSSKYHVIVTNPPYMGSKGMNNELRIFAQEKYPDSKSDLFAMFIERGFDLIVEHGYNAMVTMQSWMFLSSYEKLRERLLDEVTIDCMVHMANMVMGIAFGTAATVWNKTKKADFKGHFSYVYYEDLTEENEPKQFPMQNDRLARASAADFKKIPGSPIAYWVSERVREIFEKSDSLDMHAKAKSGQNTGDNERFIRQWFEVSQQKIGYGYEKLSDTFNSSHKWYPYNKGGNFRKWYGNKECVINWQNDGEEIKTYAVKRNKGKHWSRYIQNLEYMLKEGVTWSFISSSYFGVRYTEKGCLFDYAGCSLFPDKYEDLYYVIGLLCSKLSFDFLKIINPTLNFQPGTVSKIPFITNSIDKKNVESISKKTISLVKSDWDLYETSWDFITLPLLKPEFHHPKLAETYTKLRYHWKEMTLETQRLEEENNRIFIEAYGLQDELTPDVSLSEITLTCNPYYRYGNNKTEEELETLLLTDTIKELISYAVGCMFGRYSPEKEGLILANQGEKLADFKEKVPEASFLPDEDNIIPILDDEYYTDDIVGRFKEFLKFTFGAETLSENLDFIAGALSKKGEASEKVIRDYFLKDFYKDHVKMYKKRPIYWLFTSGKDKVFNALVYMHRYDKTTLAKMRIDYLLDFESKLDAKRPLLEKDISENSKNRGKAETELAKLKKNIEELVKYDELLKNKADQMIEIDLDDGVKVNYEKFKGLVGKI</sequence>
<dbReference type="InterPro" id="IPR011639">
    <property type="entry name" value="MethylTrfase_TaqI-like_dom"/>
</dbReference>
<dbReference type="PATRIC" id="fig|1434108.4.peg.3286"/>
<dbReference type="KEGG" id="mby:MSBRM_2572"/>
<accession>A0A0E3QVW0</accession>
<feature type="coiled-coil region" evidence="6">
    <location>
        <begin position="1117"/>
        <end position="1151"/>
    </location>
</feature>
<feature type="domain" description="Type II methyltransferase M.TaqI-like" evidence="7">
    <location>
        <begin position="340"/>
        <end position="556"/>
    </location>
</feature>
<keyword evidence="4" id="KW-0949">S-adenosyl-L-methionine</keyword>
<dbReference type="GO" id="GO:0009007">
    <property type="term" value="F:site-specific DNA-methyltransferase (adenine-specific) activity"/>
    <property type="evidence" value="ECO:0007669"/>
    <property type="project" value="UniProtKB-EC"/>
</dbReference>
<evidence type="ECO:0000256" key="3">
    <source>
        <dbReference type="ARBA" id="ARBA00022679"/>
    </source>
</evidence>
<keyword evidence="6" id="KW-0175">Coiled coil</keyword>
<name>A0A0E3QVW0_METBA</name>
<gene>
    <name evidence="8" type="ORF">MSBRM_2572</name>
</gene>
<dbReference type="Gene3D" id="3.40.50.150">
    <property type="entry name" value="Vaccinia Virus protein VP39"/>
    <property type="match status" value="1"/>
</dbReference>
<dbReference type="NCBIfam" id="NF033452">
    <property type="entry name" value="BREX_1_MTaseX"/>
    <property type="match status" value="1"/>
</dbReference>
<keyword evidence="9" id="KW-1185">Reference proteome</keyword>
<evidence type="ECO:0000256" key="5">
    <source>
        <dbReference type="ARBA" id="ARBA00047942"/>
    </source>
</evidence>
<organism evidence="8 9">
    <name type="scientific">Methanosarcina barkeri MS</name>
    <dbReference type="NCBI Taxonomy" id="1434108"/>
    <lineage>
        <taxon>Archaea</taxon>
        <taxon>Methanobacteriati</taxon>
        <taxon>Methanobacteriota</taxon>
        <taxon>Stenosarchaea group</taxon>
        <taxon>Methanomicrobia</taxon>
        <taxon>Methanosarcinales</taxon>
        <taxon>Methanosarcinaceae</taxon>
        <taxon>Methanosarcina</taxon>
    </lineage>
</organism>
<proteinExistence type="predicted"/>
<dbReference type="PANTHER" id="PTHR33841:SF1">
    <property type="entry name" value="DNA METHYLTRANSFERASE A"/>
    <property type="match status" value="1"/>
</dbReference>
<evidence type="ECO:0000256" key="6">
    <source>
        <dbReference type="SAM" id="Coils"/>
    </source>
</evidence>
<dbReference type="InterPro" id="IPR050953">
    <property type="entry name" value="N4_N6_ade-DNA_methylase"/>
</dbReference>
<dbReference type="GO" id="GO:0006304">
    <property type="term" value="P:DNA modification"/>
    <property type="evidence" value="ECO:0007669"/>
    <property type="project" value="InterPro"/>
</dbReference>
<evidence type="ECO:0000256" key="2">
    <source>
        <dbReference type="ARBA" id="ARBA00022603"/>
    </source>
</evidence>
<dbReference type="STRING" id="1434108.MSBRM_2572"/>
<dbReference type="EMBL" id="CP009528">
    <property type="protein sequence ID" value="AKB55570.1"/>
    <property type="molecule type" value="Genomic_DNA"/>
</dbReference>
<comment type="catalytic activity">
    <reaction evidence="5">
        <text>a 2'-deoxyadenosine in DNA + S-adenosyl-L-methionine = an N(6)-methyl-2'-deoxyadenosine in DNA + S-adenosyl-L-homocysteine + H(+)</text>
        <dbReference type="Rhea" id="RHEA:15197"/>
        <dbReference type="Rhea" id="RHEA-COMP:12418"/>
        <dbReference type="Rhea" id="RHEA-COMP:12419"/>
        <dbReference type="ChEBI" id="CHEBI:15378"/>
        <dbReference type="ChEBI" id="CHEBI:57856"/>
        <dbReference type="ChEBI" id="CHEBI:59789"/>
        <dbReference type="ChEBI" id="CHEBI:90615"/>
        <dbReference type="ChEBI" id="CHEBI:90616"/>
        <dbReference type="EC" id="2.1.1.72"/>
    </reaction>
</comment>
<dbReference type="SUPFAM" id="SSF53335">
    <property type="entry name" value="S-adenosyl-L-methionine-dependent methyltransferases"/>
    <property type="match status" value="1"/>
</dbReference>
<dbReference type="Proteomes" id="UP000033033">
    <property type="component" value="Chromosome"/>
</dbReference>
<dbReference type="PANTHER" id="PTHR33841">
    <property type="entry name" value="DNA METHYLTRANSFERASE YEEA-RELATED"/>
    <property type="match status" value="1"/>
</dbReference>
<evidence type="ECO:0000313" key="9">
    <source>
        <dbReference type="Proteomes" id="UP000033033"/>
    </source>
</evidence>
<keyword evidence="3" id="KW-0808">Transferase</keyword>
<dbReference type="InterPro" id="IPR047939">
    <property type="entry name" value="BREX_1_PglX"/>
</dbReference>
<evidence type="ECO:0000256" key="4">
    <source>
        <dbReference type="ARBA" id="ARBA00022691"/>
    </source>
</evidence>
<dbReference type="GO" id="GO:0032259">
    <property type="term" value="P:methylation"/>
    <property type="evidence" value="ECO:0007669"/>
    <property type="project" value="UniProtKB-KW"/>
</dbReference>
<dbReference type="InterPro" id="IPR002052">
    <property type="entry name" value="DNA_methylase_N6_adenine_CS"/>
</dbReference>